<dbReference type="AlphaFoldDB" id="A0A4Q0PPU7"/>
<dbReference type="Pfam" id="PF06983">
    <property type="entry name" value="3-dmu-9_3-mt"/>
    <property type="match status" value="1"/>
</dbReference>
<gene>
    <name evidence="2" type="ORF">DSL99_402</name>
</gene>
<dbReference type="InterPro" id="IPR028973">
    <property type="entry name" value="PhnB-like"/>
</dbReference>
<feature type="domain" description="PhnB-like" evidence="1">
    <location>
        <begin position="4"/>
        <end position="136"/>
    </location>
</feature>
<protein>
    <submittedName>
        <fullName evidence="2">PhnB protein</fullName>
    </submittedName>
</protein>
<dbReference type="SUPFAM" id="SSF54593">
    <property type="entry name" value="Glyoxalase/Bleomycin resistance protein/Dihydroxybiphenyl dioxygenase"/>
    <property type="match status" value="1"/>
</dbReference>
<evidence type="ECO:0000313" key="3">
    <source>
        <dbReference type="Proteomes" id="UP000290608"/>
    </source>
</evidence>
<dbReference type="STRING" id="1122159.SAMN02745246_00461"/>
<dbReference type="RefSeq" id="WP_073096447.1">
    <property type="nucleotide sequence ID" value="NZ_QOVL01000002.1"/>
</dbReference>
<evidence type="ECO:0000259" key="1">
    <source>
        <dbReference type="Pfam" id="PF06983"/>
    </source>
</evidence>
<dbReference type="Proteomes" id="UP000290608">
    <property type="component" value="Unassembled WGS sequence"/>
</dbReference>
<sequence>MALINPYIHFDVYAEEVFSFYKSVFGGDFAVMRFKDVPKNPDFLICAEHADRMMHITLPIDKNDILMARDIHPSLGPLNTHENRSKISISTETKEETETLFKGLSEGGTVAVPFDQSFLGSYFGMFCDKYRIEWMVNYDPKYQGSV</sequence>
<dbReference type="InterPro" id="IPR029068">
    <property type="entry name" value="Glyas_Bleomycin-R_OHBP_Dase"/>
</dbReference>
<name>A0A4Q0PPU7_9FLAO</name>
<comment type="caution">
    <text evidence="2">The sequence shown here is derived from an EMBL/GenBank/DDBJ whole genome shotgun (WGS) entry which is preliminary data.</text>
</comment>
<organism evidence="2 3">
    <name type="scientific">Leeuwenhoekiella marinoflava</name>
    <dbReference type="NCBI Taxonomy" id="988"/>
    <lineage>
        <taxon>Bacteria</taxon>
        <taxon>Pseudomonadati</taxon>
        <taxon>Bacteroidota</taxon>
        <taxon>Flavobacteriia</taxon>
        <taxon>Flavobacteriales</taxon>
        <taxon>Flavobacteriaceae</taxon>
        <taxon>Leeuwenhoekiella</taxon>
    </lineage>
</organism>
<accession>A0A4Q0PPU7</accession>
<dbReference type="PANTHER" id="PTHR33990">
    <property type="entry name" value="PROTEIN YJDN-RELATED"/>
    <property type="match status" value="1"/>
</dbReference>
<dbReference type="Gene3D" id="3.10.180.10">
    <property type="entry name" value="2,3-Dihydroxybiphenyl 1,2-Dioxygenase, domain 1"/>
    <property type="match status" value="1"/>
</dbReference>
<reference evidence="2 3" key="1">
    <citation type="submission" date="2018-07" db="EMBL/GenBank/DDBJ databases">
        <title>Leeuwenhoekiella genomics.</title>
        <authorList>
            <person name="Tahon G."/>
            <person name="Willems A."/>
        </authorList>
    </citation>
    <scope>NUCLEOTIDE SEQUENCE [LARGE SCALE GENOMIC DNA]</scope>
    <source>
        <strain evidence="2 3">LMG 1345</strain>
    </source>
</reference>
<proteinExistence type="predicted"/>
<dbReference type="PANTHER" id="PTHR33990:SF1">
    <property type="entry name" value="PROTEIN YJDN"/>
    <property type="match status" value="1"/>
</dbReference>
<evidence type="ECO:0000313" key="2">
    <source>
        <dbReference type="EMBL" id="RXG32626.1"/>
    </source>
</evidence>
<dbReference type="EMBL" id="QOVL01000002">
    <property type="protein sequence ID" value="RXG32626.1"/>
    <property type="molecule type" value="Genomic_DNA"/>
</dbReference>